<sequence>MNFIRQGKINKRKKSPCGFQREPLIPKSDNIVNFQNRAIAKLNKKIKTKNDDFDFFKKKHETLVDEHKILETKFGELEIQIIELEKNVQRLKFDLLDEKLQVTKEKAINTSQTRQIHKLQNTEAGLREVIRDMYTELETTKKGTLLRRLDDNSAKRKSETLKRANEKLKTKFNAEAEHIKHINSTQILTERKLDRALLNYQNLQNSYILCKLEKATEEKKNQELIKALKQKDIEADIIKKEHLKILEDVKMQLKKVIIDNTHLKSREVIYEQNRKKLAIMESCRIKCQSDMTKVENEFNSLRNRMPAFKVLNYPEHLAFIFENIDDKYLKPLKKVNRLSKKNKKTVKNPI</sequence>
<dbReference type="AlphaFoldDB" id="A0A5E4MFR3"/>
<protein>
    <submittedName>
        <fullName evidence="2">Uncharacterized protein</fullName>
    </submittedName>
</protein>
<evidence type="ECO:0000313" key="2">
    <source>
        <dbReference type="EMBL" id="VVC29196.1"/>
    </source>
</evidence>
<proteinExistence type="predicted"/>
<gene>
    <name evidence="2" type="ORF">CINCED_3A003023</name>
</gene>
<reference evidence="2 3" key="1">
    <citation type="submission" date="2019-08" db="EMBL/GenBank/DDBJ databases">
        <authorList>
            <person name="Alioto T."/>
            <person name="Alioto T."/>
            <person name="Gomez Garrido J."/>
        </authorList>
    </citation>
    <scope>NUCLEOTIDE SEQUENCE [LARGE SCALE GENOMIC DNA]</scope>
</reference>
<dbReference type="Proteomes" id="UP000325440">
    <property type="component" value="Unassembled WGS sequence"/>
</dbReference>
<keyword evidence="1" id="KW-0175">Coiled coil</keyword>
<name>A0A5E4MFR3_9HEMI</name>
<accession>A0A5E4MFR3</accession>
<keyword evidence="3" id="KW-1185">Reference proteome</keyword>
<evidence type="ECO:0000256" key="1">
    <source>
        <dbReference type="SAM" id="Coils"/>
    </source>
</evidence>
<evidence type="ECO:0000313" key="3">
    <source>
        <dbReference type="Proteomes" id="UP000325440"/>
    </source>
</evidence>
<organism evidence="2 3">
    <name type="scientific">Cinara cedri</name>
    <dbReference type="NCBI Taxonomy" id="506608"/>
    <lineage>
        <taxon>Eukaryota</taxon>
        <taxon>Metazoa</taxon>
        <taxon>Ecdysozoa</taxon>
        <taxon>Arthropoda</taxon>
        <taxon>Hexapoda</taxon>
        <taxon>Insecta</taxon>
        <taxon>Pterygota</taxon>
        <taxon>Neoptera</taxon>
        <taxon>Paraneoptera</taxon>
        <taxon>Hemiptera</taxon>
        <taxon>Sternorrhyncha</taxon>
        <taxon>Aphidomorpha</taxon>
        <taxon>Aphidoidea</taxon>
        <taxon>Aphididae</taxon>
        <taxon>Lachninae</taxon>
        <taxon>Cinara</taxon>
    </lineage>
</organism>
<feature type="coiled-coil region" evidence="1">
    <location>
        <begin position="67"/>
        <end position="94"/>
    </location>
</feature>
<dbReference type="EMBL" id="CABPRJ010000488">
    <property type="protein sequence ID" value="VVC29196.1"/>
    <property type="molecule type" value="Genomic_DNA"/>
</dbReference>